<dbReference type="OrthoDB" id="9803927at2"/>
<dbReference type="Proteomes" id="UP000175989">
    <property type="component" value="Unassembled WGS sequence"/>
</dbReference>
<dbReference type="InterPro" id="IPR029052">
    <property type="entry name" value="Metallo-depent_PP-like"/>
</dbReference>
<dbReference type="PRINTS" id="PR01607">
    <property type="entry name" value="APYRASEFAMLY"/>
</dbReference>
<dbReference type="InterPro" id="IPR008334">
    <property type="entry name" value="5'-Nucleotdase_C"/>
</dbReference>
<comment type="similarity">
    <text evidence="2">Belongs to the 5'-nucleotidase family.</text>
</comment>
<keyword evidence="1 2" id="KW-0732">Signal</keyword>
<dbReference type="GO" id="GO:0030288">
    <property type="term" value="C:outer membrane-bounded periplasmic space"/>
    <property type="evidence" value="ECO:0007669"/>
    <property type="project" value="TreeGrafter"/>
</dbReference>
<dbReference type="Gene3D" id="3.90.780.10">
    <property type="entry name" value="5'-Nucleotidase, C-terminal domain"/>
    <property type="match status" value="1"/>
</dbReference>
<dbReference type="PANTHER" id="PTHR11575">
    <property type="entry name" value="5'-NUCLEOTIDASE-RELATED"/>
    <property type="match status" value="1"/>
</dbReference>
<feature type="domain" description="Calcineurin-like phosphoesterase" evidence="3">
    <location>
        <begin position="54"/>
        <end position="302"/>
    </location>
</feature>
<feature type="chain" id="PRO_5009028593" evidence="2">
    <location>
        <begin position="21"/>
        <end position="579"/>
    </location>
</feature>
<proteinExistence type="inferred from homology"/>
<dbReference type="GO" id="GO:0008253">
    <property type="term" value="F:5'-nucleotidase activity"/>
    <property type="evidence" value="ECO:0007669"/>
    <property type="project" value="TreeGrafter"/>
</dbReference>
<keyword evidence="5" id="KW-0540">Nuclease</keyword>
<dbReference type="PANTHER" id="PTHR11575:SF24">
    <property type="entry name" value="5'-NUCLEOTIDASE"/>
    <property type="match status" value="1"/>
</dbReference>
<dbReference type="GO" id="GO:0000166">
    <property type="term" value="F:nucleotide binding"/>
    <property type="evidence" value="ECO:0007669"/>
    <property type="project" value="UniProtKB-KW"/>
</dbReference>
<evidence type="ECO:0000313" key="6">
    <source>
        <dbReference type="Proteomes" id="UP000175989"/>
    </source>
</evidence>
<keyword evidence="6" id="KW-1185">Reference proteome</keyword>
<evidence type="ECO:0000313" key="5">
    <source>
        <dbReference type="EMBL" id="OFA00621.1"/>
    </source>
</evidence>
<dbReference type="Pfam" id="PF02872">
    <property type="entry name" value="5_nucleotid_C"/>
    <property type="match status" value="1"/>
</dbReference>
<dbReference type="InterPro" id="IPR006179">
    <property type="entry name" value="5_nucleotidase/apyrase"/>
</dbReference>
<dbReference type="Gene3D" id="3.60.21.10">
    <property type="match status" value="1"/>
</dbReference>
<name>A0A1E7WNA8_9BURK</name>
<accession>A0A1E7WNA8</accession>
<dbReference type="EMBL" id="LROM01000082">
    <property type="protein sequence ID" value="OFA00621.1"/>
    <property type="molecule type" value="Genomic_DNA"/>
</dbReference>
<organism evidence="5 6">
    <name type="scientific">Duganella phyllosphaerae</name>
    <dbReference type="NCBI Taxonomy" id="762836"/>
    <lineage>
        <taxon>Bacteria</taxon>
        <taxon>Pseudomonadati</taxon>
        <taxon>Pseudomonadota</taxon>
        <taxon>Betaproteobacteria</taxon>
        <taxon>Burkholderiales</taxon>
        <taxon>Oxalobacteraceae</taxon>
        <taxon>Telluria group</taxon>
        <taxon>Duganella</taxon>
    </lineage>
</organism>
<dbReference type="RefSeq" id="WP_070248117.1">
    <property type="nucleotide sequence ID" value="NZ_LROM01000082.1"/>
</dbReference>
<comment type="caution">
    <text evidence="5">The sequence shown here is derived from an EMBL/GenBank/DDBJ whole genome shotgun (WGS) entry which is preliminary data.</text>
</comment>
<dbReference type="SUPFAM" id="SSF55816">
    <property type="entry name" value="5'-nucleotidase (syn. UDP-sugar hydrolase), C-terminal domain"/>
    <property type="match status" value="1"/>
</dbReference>
<gene>
    <name evidence="5" type="primary">yhcR</name>
    <name evidence="5" type="ORF">DUPY_22730</name>
</gene>
<keyword evidence="2 5" id="KW-0378">Hydrolase</keyword>
<feature type="signal peptide" evidence="2">
    <location>
        <begin position="1"/>
        <end position="20"/>
    </location>
</feature>
<keyword evidence="5" id="KW-0255">Endonuclease</keyword>
<protein>
    <submittedName>
        <fullName evidence="5">Endonuclease YhcR</fullName>
        <ecNumber evidence="5">3.1.31.-</ecNumber>
    </submittedName>
</protein>
<dbReference type="GO" id="GO:0008768">
    <property type="term" value="F:UDP-sugar diphosphatase activity"/>
    <property type="evidence" value="ECO:0007669"/>
    <property type="project" value="TreeGrafter"/>
</dbReference>
<dbReference type="GO" id="GO:0009166">
    <property type="term" value="P:nucleotide catabolic process"/>
    <property type="evidence" value="ECO:0007669"/>
    <property type="project" value="InterPro"/>
</dbReference>
<evidence type="ECO:0000256" key="2">
    <source>
        <dbReference type="RuleBase" id="RU362119"/>
    </source>
</evidence>
<evidence type="ECO:0000259" key="3">
    <source>
        <dbReference type="Pfam" id="PF00149"/>
    </source>
</evidence>
<dbReference type="EC" id="3.1.31.-" evidence="5"/>
<dbReference type="InterPro" id="IPR004843">
    <property type="entry name" value="Calcineurin-like_PHP"/>
</dbReference>
<reference evidence="6" key="1">
    <citation type="journal article" date="2016" name="Front. Microbiol.">
        <title>Molecular Keys to the Janthinobacterium and Duganella spp. Interaction with the Plant Pathogen Fusarium graminearum.</title>
        <authorList>
            <person name="Haack F.S."/>
            <person name="Poehlein A."/>
            <person name="Kroger C."/>
            <person name="Voigt C.A."/>
            <person name="Piepenbring M."/>
            <person name="Bode H.B."/>
            <person name="Daniel R."/>
            <person name="Schafer W."/>
            <person name="Streit W.R."/>
        </authorList>
    </citation>
    <scope>NUCLEOTIDE SEQUENCE [LARGE SCALE GENOMIC DNA]</scope>
    <source>
        <strain evidence="6">T54</strain>
    </source>
</reference>
<dbReference type="PATRIC" id="fig|762836.4.peg.2352"/>
<dbReference type="AlphaFoldDB" id="A0A1E7WNA8"/>
<evidence type="ECO:0000259" key="4">
    <source>
        <dbReference type="Pfam" id="PF02872"/>
    </source>
</evidence>
<dbReference type="GO" id="GO:0004519">
    <property type="term" value="F:endonuclease activity"/>
    <property type="evidence" value="ECO:0007669"/>
    <property type="project" value="UniProtKB-KW"/>
</dbReference>
<sequence>MKLPLRRVAALALAASLVSALPACTTRLPAAADNTAATSTTAPAHLVQVELVTLNDFHGNLEPSKYVWDSVNGGGARTIEAGGIDTIGAALQAWRRDDPQLLLVGAGDLVGASPAISSMWADEPTIGAMNLLGLRASSVGNHEFDAGRVELLRQQGGGCKSPRADKACKYEASFGGAKFSYLAANVIDTATRKPVLPAYKIETAHGVKIAFIGTVLQGTAESALASGIAGLEFIDEADAINRQLPELRRQGVGVFVALVHQGGTTVEKFDQPDCSKLTGPVTDIVKRLDPAVRLVVSGHSHKGYTCQVDGRTVTQSDMGGHVLGRIALTVDTTTNTLKDIRARQEVMVPGKWPKDPQLAAYLETARARSAALLAQPVARLAVASVVRTRNDSGESALGDLVADSVLQAGRPFGVQIGFMNNGGMRQDLDTDNDRASVGQTRMVLPFGNTLVVMNLKGWQILDLLEEQWSGGREETRGLLQVSDGFTYRWDARRGDGSKVVPGSARLNGKPIERETTYRVMVNNFLAEGGDGFPTFANGRNRSNTGIRDIDAFNDYLVKREQSGKPAGAAQPQQRYQRLQ</sequence>
<keyword evidence="2" id="KW-0547">Nucleotide-binding</keyword>
<feature type="domain" description="5'-Nucleotidase C-terminal" evidence="4">
    <location>
        <begin position="378"/>
        <end position="536"/>
    </location>
</feature>
<dbReference type="Pfam" id="PF00149">
    <property type="entry name" value="Metallophos"/>
    <property type="match status" value="1"/>
</dbReference>
<evidence type="ECO:0000256" key="1">
    <source>
        <dbReference type="ARBA" id="ARBA00022729"/>
    </source>
</evidence>
<dbReference type="InterPro" id="IPR036907">
    <property type="entry name" value="5'-Nucleotdase_C_sf"/>
</dbReference>
<dbReference type="SUPFAM" id="SSF56300">
    <property type="entry name" value="Metallo-dependent phosphatases"/>
    <property type="match status" value="1"/>
</dbReference>